<dbReference type="Pfam" id="PF08244">
    <property type="entry name" value="Glyco_hydro_32C"/>
    <property type="match status" value="1"/>
</dbReference>
<dbReference type="RefSeq" id="WP_406693834.1">
    <property type="nucleotide sequence ID" value="NZ_CP155447.1"/>
</dbReference>
<protein>
    <submittedName>
        <fullName evidence="8">GH32 C-terminal domain-containing protein</fullName>
    </submittedName>
</protein>
<evidence type="ECO:0000256" key="1">
    <source>
        <dbReference type="ARBA" id="ARBA00009902"/>
    </source>
</evidence>
<dbReference type="PANTHER" id="PTHR42800:SF1">
    <property type="entry name" value="EXOINULINASE INUD (AFU_ORTHOLOGUE AFUA_5G00480)"/>
    <property type="match status" value="1"/>
</dbReference>
<dbReference type="InterPro" id="IPR013320">
    <property type="entry name" value="ConA-like_dom_sf"/>
</dbReference>
<evidence type="ECO:0000259" key="5">
    <source>
        <dbReference type="Pfam" id="PF00251"/>
    </source>
</evidence>
<name>A0AAU7C792_9BACT</name>
<dbReference type="SMART" id="SM00640">
    <property type="entry name" value="Glyco_32"/>
    <property type="match status" value="1"/>
</dbReference>
<dbReference type="CDD" id="cd18622">
    <property type="entry name" value="GH32_Inu-like"/>
    <property type="match status" value="1"/>
</dbReference>
<dbReference type="InterPro" id="IPR001362">
    <property type="entry name" value="Glyco_hydro_32"/>
</dbReference>
<evidence type="ECO:0000313" key="8">
    <source>
        <dbReference type="EMBL" id="XBH01144.1"/>
    </source>
</evidence>
<dbReference type="SUPFAM" id="SSF75005">
    <property type="entry name" value="Arabinanase/levansucrase/invertase"/>
    <property type="match status" value="1"/>
</dbReference>
<comment type="similarity">
    <text evidence="1 4">Belongs to the glycosyl hydrolase 32 family.</text>
</comment>
<dbReference type="GO" id="GO:0005737">
    <property type="term" value="C:cytoplasm"/>
    <property type="evidence" value="ECO:0007669"/>
    <property type="project" value="TreeGrafter"/>
</dbReference>
<dbReference type="EMBL" id="CP155447">
    <property type="protein sequence ID" value="XBH01144.1"/>
    <property type="molecule type" value="Genomic_DNA"/>
</dbReference>
<feature type="domain" description="DUF4980" evidence="7">
    <location>
        <begin position="206"/>
        <end position="265"/>
    </location>
</feature>
<dbReference type="InterPro" id="IPR023296">
    <property type="entry name" value="Glyco_hydro_beta-prop_sf"/>
</dbReference>
<reference evidence="8" key="1">
    <citation type="submission" date="2024-05" db="EMBL/GenBank/DDBJ databases">
        <title>Planctomycetes of the genus Singulisphaera possess chitinolytic capabilities.</title>
        <authorList>
            <person name="Ivanova A."/>
        </authorList>
    </citation>
    <scope>NUCLEOTIDE SEQUENCE</scope>
    <source>
        <strain evidence="8">Ch08T</strain>
    </source>
</reference>
<dbReference type="GO" id="GO:0005987">
    <property type="term" value="P:sucrose catabolic process"/>
    <property type="evidence" value="ECO:0007669"/>
    <property type="project" value="TreeGrafter"/>
</dbReference>
<dbReference type="PANTHER" id="PTHR42800">
    <property type="entry name" value="EXOINULINASE INUD (AFU_ORTHOLOGUE AFUA_5G00480)"/>
    <property type="match status" value="1"/>
</dbReference>
<accession>A0AAU7C792</accession>
<proteinExistence type="inferred from homology"/>
<evidence type="ECO:0000256" key="4">
    <source>
        <dbReference type="RuleBase" id="RU362110"/>
    </source>
</evidence>
<evidence type="ECO:0000259" key="6">
    <source>
        <dbReference type="Pfam" id="PF08244"/>
    </source>
</evidence>
<dbReference type="SUPFAM" id="SSF49899">
    <property type="entry name" value="Concanavalin A-like lectins/glucanases"/>
    <property type="match status" value="1"/>
</dbReference>
<gene>
    <name evidence="8" type="ORF">V5E97_22625</name>
</gene>
<dbReference type="InterPro" id="IPR013148">
    <property type="entry name" value="Glyco_hydro_32_N"/>
</dbReference>
<feature type="domain" description="Glycosyl hydrolase family 32 N-terminal" evidence="5">
    <location>
        <begin position="298"/>
        <end position="568"/>
    </location>
</feature>
<evidence type="ECO:0000256" key="2">
    <source>
        <dbReference type="ARBA" id="ARBA00022801"/>
    </source>
</evidence>
<sequence length="721" mass="79510">MSRQRLQSATRFEQSVLSCRSAWVGLVLVFAGSIALAQDRADLVIADFEGEAYGAWTTTGTAFGPGPARGTLPGQMEVSGFQGKRLVNSFHGGDSSTGTLTSPPFEIQRPFLNFLIGGGKHPGQTAMELIVEGSAVRSATGPNDKPGGTERLDWGSWDVAEFIGKPATLRIVDQRQGGWGHINVDQIVQSDRKQGLEPLRRELVVSARYLHLPVQRDAPVRKLKIVAGDQTVREFDIRLAEDRADFLVFDDVSALIGKTLAIEAELPYGAKSLEKIIQAEELPDAKSLYREADRPQFHFTSRRGWLNDPNGLLWYEGEYHLFYQHNPYGWDWGNMHWGHAVSPDLLHWKELPIALSPQKYGDWCFSGSGVVDGKNSSGFGAGAAPPLVAAYTSTGRGECIVFSNDRGRTWTEFAKNPVVKHQGRDPRLLFHEPTKRWVMAVYDEAEGKQAIAFHSSADLKSWRFESRIDGFYECPDLFELPVTGADGQSRWVLYGADGAYMLGRFDGHRFTPDSAKLRTWYGDFYAAQTFSDTPDQRRIQIGWGRGVSFPAMPFNQQMAIPVELSLRPTDEGIRMFARPVAELASLHSKHHAWQDLGSAELGRDPLATVTGELLEIKAEAEVGPAGKLTLLVRGVPVVYDAHTKTLSCGKHSAPLTANQGRVRLQILVDRGSIEVFGNDGRVAISLGVIPAKGGQSLSASIDGETTRIRLLEVDELRSTWP</sequence>
<dbReference type="InterPro" id="IPR032313">
    <property type="entry name" value="DUF4980"/>
</dbReference>
<keyword evidence="2 4" id="KW-0378">Hydrolase</keyword>
<dbReference type="Gene3D" id="2.60.120.560">
    <property type="entry name" value="Exo-inulinase, domain 1"/>
    <property type="match status" value="1"/>
</dbReference>
<dbReference type="InterPro" id="IPR013189">
    <property type="entry name" value="Glyco_hydro_32_C"/>
</dbReference>
<feature type="domain" description="Glycosyl hydrolase family 32 C-terminal" evidence="6">
    <location>
        <begin position="603"/>
        <end position="705"/>
    </location>
</feature>
<dbReference type="AlphaFoldDB" id="A0AAU7C792"/>
<dbReference type="Pfam" id="PF16352">
    <property type="entry name" value="DUF4980"/>
    <property type="match status" value="1"/>
</dbReference>
<organism evidence="8">
    <name type="scientific">Singulisphaera sp. Ch08</name>
    <dbReference type="NCBI Taxonomy" id="3120278"/>
    <lineage>
        <taxon>Bacteria</taxon>
        <taxon>Pseudomonadati</taxon>
        <taxon>Planctomycetota</taxon>
        <taxon>Planctomycetia</taxon>
        <taxon>Isosphaerales</taxon>
        <taxon>Isosphaeraceae</taxon>
        <taxon>Singulisphaera</taxon>
    </lineage>
</organism>
<evidence type="ECO:0000256" key="3">
    <source>
        <dbReference type="ARBA" id="ARBA00023295"/>
    </source>
</evidence>
<dbReference type="Gene3D" id="2.115.10.20">
    <property type="entry name" value="Glycosyl hydrolase domain, family 43"/>
    <property type="match status" value="1"/>
</dbReference>
<evidence type="ECO:0000259" key="7">
    <source>
        <dbReference type="Pfam" id="PF16352"/>
    </source>
</evidence>
<keyword evidence="3 4" id="KW-0326">Glycosidase</keyword>
<dbReference type="Pfam" id="PF00251">
    <property type="entry name" value="Glyco_hydro_32N"/>
    <property type="match status" value="1"/>
</dbReference>
<dbReference type="GO" id="GO:0004575">
    <property type="term" value="F:sucrose alpha-glucosidase activity"/>
    <property type="evidence" value="ECO:0007669"/>
    <property type="project" value="TreeGrafter"/>
</dbReference>